<dbReference type="Gene3D" id="2.60.40.3910">
    <property type="entry name" value="Inclusion body protein"/>
    <property type="match status" value="1"/>
</dbReference>
<dbReference type="InterPro" id="IPR021087">
    <property type="entry name" value="Uncharacterised_PixA/AidA"/>
</dbReference>
<dbReference type="InterPro" id="IPR038712">
    <property type="entry name" value="PixA-like_sf"/>
</dbReference>
<protein>
    <submittedName>
        <fullName evidence="1">AidA/PixA family protein</fullName>
    </submittedName>
</protein>
<evidence type="ECO:0000313" key="1">
    <source>
        <dbReference type="EMBL" id="MDC0685022.1"/>
    </source>
</evidence>
<comment type="caution">
    <text evidence="1">The sequence shown here is derived from an EMBL/GenBank/DDBJ whole genome shotgun (WGS) entry which is preliminary data.</text>
</comment>
<dbReference type="RefSeq" id="WP_272103139.1">
    <property type="nucleotide sequence ID" value="NZ_JAQNDK010000006.1"/>
</dbReference>
<dbReference type="Pfam" id="PF12306">
    <property type="entry name" value="PixA"/>
    <property type="match status" value="1"/>
</dbReference>
<evidence type="ECO:0000313" key="2">
    <source>
        <dbReference type="Proteomes" id="UP001217485"/>
    </source>
</evidence>
<organism evidence="1 2">
    <name type="scientific">Sorangium atrum</name>
    <dbReference type="NCBI Taxonomy" id="2995308"/>
    <lineage>
        <taxon>Bacteria</taxon>
        <taxon>Pseudomonadati</taxon>
        <taxon>Myxococcota</taxon>
        <taxon>Polyangia</taxon>
        <taxon>Polyangiales</taxon>
        <taxon>Polyangiaceae</taxon>
        <taxon>Sorangium</taxon>
    </lineage>
</organism>
<proteinExistence type="predicted"/>
<name>A0ABT5CF08_9BACT</name>
<dbReference type="EMBL" id="JAQNDK010000006">
    <property type="protein sequence ID" value="MDC0685022.1"/>
    <property type="molecule type" value="Genomic_DNA"/>
</dbReference>
<accession>A0ABT5CF08</accession>
<gene>
    <name evidence="1" type="ORF">POL72_45325</name>
</gene>
<keyword evidence="2" id="KW-1185">Reference proteome</keyword>
<dbReference type="Proteomes" id="UP001217485">
    <property type="component" value="Unassembled WGS sequence"/>
</dbReference>
<sequence length="193" mass="21348">MRNHSDDINKDATETVDLTIVVDTISLSSEPSSTPDNPAGCDHRYAFMITDAKHAVGGNGTADLNLQAATGDTLRIWASSMSHQVEEEVFIYDFVHWDPEGQTSTVGVLSTDGMRYRSFPKIVNVPQDGQDNHEPPKVSARSIDVNCAEIDVNNYGTEWFMVRFVVYGPLPDGEGARPVKGYYQWDPSITVNH</sequence>
<reference evidence="1 2" key="1">
    <citation type="submission" date="2023-01" db="EMBL/GenBank/DDBJ databases">
        <title>Minimal conservation of predation-associated metabolite biosynthetic gene clusters underscores biosynthetic potential of Myxococcota including descriptions for ten novel species: Archangium lansinium sp. nov., Myxococcus landrumus sp. nov., Nannocystis bai.</title>
        <authorList>
            <person name="Ahearne A."/>
            <person name="Stevens C."/>
            <person name="Dowd S."/>
        </authorList>
    </citation>
    <scope>NUCLEOTIDE SEQUENCE [LARGE SCALE GENOMIC DNA]</scope>
    <source>
        <strain evidence="1 2">WIWO2</strain>
    </source>
</reference>